<gene>
    <name evidence="1" type="ORF">C4561_02625</name>
</gene>
<name>A0A3A4ZDN0_UNCKA</name>
<dbReference type="PANTHER" id="PTHR39189">
    <property type="entry name" value="UPF0173 METAL-DEPENDENT HYDROLASE YTKL"/>
    <property type="match status" value="1"/>
</dbReference>
<sequence length="214" mass="23563">MEITFIGHSCFKIKGKDTSVVIDPYDPKIGYKLPKLDCDAVLISHDHFDHNNVTGVTSYRLLVNTAGEYEISDTTILGVQTFHDSKDGSERGKNIIYSIYIDGFNIVHLGDLGHELSDSVIEKLGVVDILLIPVGGTYTIDAEVASKVISSVEPSVVIPMHYQTPDLKGIELGSLDKFLDEMGMKSNGKVDKFKINSRNELPDDTEIVVLNPSH</sequence>
<dbReference type="AlphaFoldDB" id="A0A3A4ZDN0"/>
<reference evidence="1 2" key="1">
    <citation type="journal article" date="2017" name="ISME J.">
        <title>Energy and carbon metabolisms in a deep terrestrial subsurface fluid microbial community.</title>
        <authorList>
            <person name="Momper L."/>
            <person name="Jungbluth S.P."/>
            <person name="Lee M.D."/>
            <person name="Amend J.P."/>
        </authorList>
    </citation>
    <scope>NUCLEOTIDE SEQUENCE [LARGE SCALE GENOMIC DNA]</scope>
    <source>
        <strain evidence="1">SURF_46</strain>
    </source>
</reference>
<evidence type="ECO:0008006" key="3">
    <source>
        <dbReference type="Google" id="ProtNLM"/>
    </source>
</evidence>
<proteinExistence type="predicted"/>
<accession>A0A3A4ZDN0</accession>
<dbReference type="EMBL" id="QZJF01000013">
    <property type="protein sequence ID" value="RJR27301.1"/>
    <property type="molecule type" value="Genomic_DNA"/>
</dbReference>
<evidence type="ECO:0000313" key="1">
    <source>
        <dbReference type="EMBL" id="RJR27301.1"/>
    </source>
</evidence>
<evidence type="ECO:0000313" key="2">
    <source>
        <dbReference type="Proteomes" id="UP000265540"/>
    </source>
</evidence>
<dbReference type="InterPro" id="IPR036866">
    <property type="entry name" value="RibonucZ/Hydroxyglut_hydro"/>
</dbReference>
<dbReference type="PANTHER" id="PTHR39189:SF1">
    <property type="entry name" value="UPF0173 METAL-DEPENDENT HYDROLASE YTKL"/>
    <property type="match status" value="1"/>
</dbReference>
<dbReference type="Pfam" id="PF13483">
    <property type="entry name" value="Lactamase_B_3"/>
    <property type="match status" value="1"/>
</dbReference>
<comment type="caution">
    <text evidence="1">The sequence shown here is derived from an EMBL/GenBank/DDBJ whole genome shotgun (WGS) entry which is preliminary data.</text>
</comment>
<dbReference type="SUPFAM" id="SSF56281">
    <property type="entry name" value="Metallo-hydrolase/oxidoreductase"/>
    <property type="match status" value="1"/>
</dbReference>
<dbReference type="Gene3D" id="3.60.15.10">
    <property type="entry name" value="Ribonuclease Z/Hydroxyacylglutathione hydrolase-like"/>
    <property type="match status" value="1"/>
</dbReference>
<dbReference type="Proteomes" id="UP000265540">
    <property type="component" value="Unassembled WGS sequence"/>
</dbReference>
<protein>
    <recommendedName>
        <fullName evidence="3">MBL fold metallo-hydrolase</fullName>
    </recommendedName>
</protein>
<organism evidence="1 2">
    <name type="scientific">candidate division WWE3 bacterium</name>
    <dbReference type="NCBI Taxonomy" id="2053526"/>
    <lineage>
        <taxon>Bacteria</taxon>
        <taxon>Katanobacteria</taxon>
    </lineage>
</organism>